<feature type="region of interest" description="Disordered" evidence="1">
    <location>
        <begin position="118"/>
        <end position="153"/>
    </location>
</feature>
<evidence type="ECO:0000313" key="3">
    <source>
        <dbReference type="EMBL" id="MFC2994567.1"/>
    </source>
</evidence>
<dbReference type="Proteomes" id="UP000240957">
    <property type="component" value="Unassembled WGS sequence"/>
</dbReference>
<reference evidence="6" key="3">
    <citation type="journal article" date="2019" name="Int. J. Syst. Evol. Microbiol.">
        <title>The Global Catalogue of Microorganisms (GCM) 10K type strain sequencing project: providing services to taxonomists for standard genome sequencing and annotation.</title>
        <authorList>
            <consortium name="The Broad Institute Genomics Platform"/>
            <consortium name="The Broad Institute Genome Sequencing Center for Infectious Disease"/>
            <person name="Wu L."/>
            <person name="Ma J."/>
        </authorList>
    </citation>
    <scope>NUCLEOTIDE SEQUENCE [LARGE SCALE GENOMIC DNA]</scope>
    <source>
        <strain evidence="6">KCTC 62575</strain>
    </source>
</reference>
<dbReference type="EMBL" id="JBHRSF010000007">
    <property type="protein sequence ID" value="MFC2994567.1"/>
    <property type="molecule type" value="Genomic_DNA"/>
</dbReference>
<dbReference type="AlphaFoldDB" id="A0A371YTL6"/>
<reference evidence="3" key="4">
    <citation type="submission" date="2024-09" db="EMBL/GenBank/DDBJ databases">
        <authorList>
            <person name="Sun Q."/>
            <person name="Mori K."/>
        </authorList>
    </citation>
    <scope>NUCLEOTIDE SEQUENCE</scope>
    <source>
        <strain evidence="3">KCTC 62575</strain>
    </source>
</reference>
<evidence type="ECO:0000313" key="4">
    <source>
        <dbReference type="EMBL" id="RFC84826.1"/>
    </source>
</evidence>
<reference evidence="4 5" key="2">
    <citation type="submission" date="2018-08" db="EMBL/GenBank/DDBJ databases">
        <title>The draft genome of Acinetobacter sichuanensis strain WCHAc060041.</title>
        <authorList>
            <person name="Qin J."/>
            <person name="Feng Y."/>
            <person name="Zong Z."/>
        </authorList>
    </citation>
    <scope>NUCLEOTIDE SEQUENCE [LARGE SCALE GENOMIC DNA]</scope>
    <source>
        <strain evidence="4 5">WCHAc060041</strain>
    </source>
</reference>
<evidence type="ECO:0000313" key="6">
    <source>
        <dbReference type="Proteomes" id="UP001595455"/>
    </source>
</evidence>
<keyword evidence="6" id="KW-1185">Reference proteome</keyword>
<proteinExistence type="predicted"/>
<reference evidence="3" key="1">
    <citation type="journal article" date="2014" name="Int. J. Syst. Evol. Microbiol.">
        <title>Complete genome of a new Firmicutes species belonging to the dominant human colonic microbiota ('Ruminococcus bicirculans') reveals two chromosomes and a selective capacity to utilize plant glucans.</title>
        <authorList>
            <consortium name="NISC Comparative Sequencing Program"/>
            <person name="Wegmann U."/>
            <person name="Louis P."/>
            <person name="Goesmann A."/>
            <person name="Henrissat B."/>
            <person name="Duncan S.H."/>
            <person name="Flint H.J."/>
        </authorList>
    </citation>
    <scope>NUCLEOTIDE SEQUENCE</scope>
    <source>
        <strain evidence="3">KCTC 62575</strain>
    </source>
</reference>
<feature type="signal peptide" evidence="2">
    <location>
        <begin position="1"/>
        <end position="21"/>
    </location>
</feature>
<protein>
    <submittedName>
        <fullName evidence="4">Uncharacterized protein</fullName>
    </submittedName>
</protein>
<evidence type="ECO:0000256" key="2">
    <source>
        <dbReference type="SAM" id="SignalP"/>
    </source>
</evidence>
<dbReference type="OrthoDB" id="6717527at2"/>
<comment type="caution">
    <text evidence="4">The sequence shown here is derived from an EMBL/GenBank/DDBJ whole genome shotgun (WGS) entry which is preliminary data.</text>
</comment>
<evidence type="ECO:0000256" key="1">
    <source>
        <dbReference type="SAM" id="MobiDB-lite"/>
    </source>
</evidence>
<feature type="chain" id="PRO_5016589004" evidence="2">
    <location>
        <begin position="22"/>
        <end position="210"/>
    </location>
</feature>
<sequence length="210" mass="23890">MKATSKIVLVTASILSMTALTACQSTNTPKHDHDARMMGHHQHGRQMTPEQRAQMKQMREERKAMHAQIQKACDGKALGQAVQIKAGEKTLDGSCNMVFKIDRKAMNEMRDARHDQGRMMHGHHRGERHMQQMTEEQRAQLQQQREQKRAERQAQWETMQKACVGQNNGQAIQVKLGDKTVNGTCLVKFQAQKQTQPMQPLVPTNDLKVS</sequence>
<accession>A0A371YTL6</accession>
<dbReference type="RefSeq" id="WP_107008061.1">
    <property type="nucleotide sequence ID" value="NZ_JBHRSF010000007.1"/>
</dbReference>
<feature type="compositionally biased region" description="Low complexity" evidence="1">
    <location>
        <begin position="131"/>
        <end position="144"/>
    </location>
</feature>
<dbReference type="PROSITE" id="PS51257">
    <property type="entry name" value="PROKAR_LIPOPROTEIN"/>
    <property type="match status" value="1"/>
</dbReference>
<dbReference type="Proteomes" id="UP001595455">
    <property type="component" value="Unassembled WGS sequence"/>
</dbReference>
<organism evidence="4 5">
    <name type="scientific">Acinetobacter sichuanensis</name>
    <dbReference type="NCBI Taxonomy" id="2136183"/>
    <lineage>
        <taxon>Bacteria</taxon>
        <taxon>Pseudomonadati</taxon>
        <taxon>Pseudomonadota</taxon>
        <taxon>Gammaproteobacteria</taxon>
        <taxon>Moraxellales</taxon>
        <taxon>Moraxellaceae</taxon>
        <taxon>Acinetobacter</taxon>
    </lineage>
</organism>
<keyword evidence="2" id="KW-0732">Signal</keyword>
<name>A0A371YTL6_9GAMM</name>
<gene>
    <name evidence="3" type="ORF">ACFODO_04620</name>
    <name evidence="4" type="ORF">C9E89_004460</name>
</gene>
<evidence type="ECO:0000313" key="5">
    <source>
        <dbReference type="Proteomes" id="UP000240957"/>
    </source>
</evidence>
<dbReference type="EMBL" id="PYIX02000004">
    <property type="protein sequence ID" value="RFC84826.1"/>
    <property type="molecule type" value="Genomic_DNA"/>
</dbReference>